<feature type="chain" id="PRO_5009201513" evidence="2">
    <location>
        <begin position="21"/>
        <end position="327"/>
    </location>
</feature>
<feature type="domain" description="Transglycosylase SLT" evidence="3">
    <location>
        <begin position="31"/>
        <end position="321"/>
    </location>
</feature>
<evidence type="ECO:0000313" key="4">
    <source>
        <dbReference type="EMBL" id="OEY97729.1"/>
    </source>
</evidence>
<comment type="caution">
    <text evidence="4">The sequence shown here is derived from an EMBL/GenBank/DDBJ whole genome shotgun (WGS) entry which is preliminary data.</text>
</comment>
<dbReference type="NCBIfam" id="TIGR02282">
    <property type="entry name" value="MltB"/>
    <property type="match status" value="1"/>
</dbReference>
<dbReference type="InterPro" id="IPR031304">
    <property type="entry name" value="SLT_2"/>
</dbReference>
<dbReference type="GO" id="GO:0009253">
    <property type="term" value="P:peptidoglycan catabolic process"/>
    <property type="evidence" value="ECO:0007669"/>
    <property type="project" value="TreeGrafter"/>
</dbReference>
<sequence length="327" mass="36660">MLKQFITTLSLTACCGLVFANDFYTDPNYLTFKQKTMTTYGLTAQQIDSAMSGAKNLPRILDLMDRPGENKPWYEYRKNFLTEGTIQRGVRFKNQYSDTLRRAEQIYGVPQSIILGILGVETGYGANKGSIVTRDALATLGFGYPRRAAYFQDELAALIAWSYQDGRTASSVKGSYAGAIGYPQFMPSNINRFGVDFDGNGHIDLINSPVDAIGSIANYLAKNGWQRGQPVGYRAYYSGNNLDAVIAKPFQLQVTKPYGYMQQQGFKVLNTNIKIDALDMVNGIQLEDTYGPIYYLIYPNFNVITTYNNSRMYATAVWQLGEEIINR</sequence>
<dbReference type="PANTHER" id="PTHR30163:SF9">
    <property type="entry name" value="MEMBRANE-BOUND LYTIC MUREIN TRANSGLYCOSYLASE B"/>
    <property type="match status" value="1"/>
</dbReference>
<evidence type="ECO:0000313" key="5">
    <source>
        <dbReference type="Proteomes" id="UP000185895"/>
    </source>
</evidence>
<reference evidence="4 5" key="1">
    <citation type="submission" date="2016-09" db="EMBL/GenBank/DDBJ databases">
        <authorList>
            <person name="Capua I."/>
            <person name="De Benedictis P."/>
            <person name="Joannis T."/>
            <person name="Lombin L.H."/>
            <person name="Cattoli G."/>
        </authorList>
    </citation>
    <scope>NUCLEOTIDE SEQUENCE [LARGE SCALE GENOMIC DNA]</scope>
    <source>
        <strain evidence="4 5">ANC 4671</strain>
    </source>
</reference>
<keyword evidence="2" id="KW-0732">Signal</keyword>
<dbReference type="AlphaFoldDB" id="A0A1E7RE84"/>
<name>A0A1E7RE84_9GAMM</name>
<organism evidence="4 5">
    <name type="scientific">Acinetobacter qingfengensis</name>
    <dbReference type="NCBI Taxonomy" id="1262585"/>
    <lineage>
        <taxon>Bacteria</taxon>
        <taxon>Pseudomonadati</taxon>
        <taxon>Pseudomonadota</taxon>
        <taxon>Gammaproteobacteria</taxon>
        <taxon>Moraxellales</taxon>
        <taxon>Moraxellaceae</taxon>
        <taxon>Acinetobacter</taxon>
    </lineage>
</organism>
<dbReference type="CDD" id="cd13399">
    <property type="entry name" value="Slt35-like"/>
    <property type="match status" value="1"/>
</dbReference>
<dbReference type="SUPFAM" id="SSF53955">
    <property type="entry name" value="Lysozyme-like"/>
    <property type="match status" value="1"/>
</dbReference>
<keyword evidence="5" id="KW-1185">Reference proteome</keyword>
<proteinExistence type="predicted"/>
<dbReference type="STRING" id="1262585.BJI46_08215"/>
<accession>A0A1E7RE84</accession>
<dbReference type="Proteomes" id="UP000185895">
    <property type="component" value="Unassembled WGS sequence"/>
</dbReference>
<dbReference type="InterPro" id="IPR011757">
    <property type="entry name" value="Lytic_transglycosylase_MltB"/>
</dbReference>
<dbReference type="EMBL" id="MKKK01000004">
    <property type="protein sequence ID" value="OEY97729.1"/>
    <property type="molecule type" value="Genomic_DNA"/>
</dbReference>
<dbReference type="Gene3D" id="1.10.8.350">
    <property type="entry name" value="Bacterial muramidase"/>
    <property type="match status" value="1"/>
</dbReference>
<evidence type="ECO:0000256" key="1">
    <source>
        <dbReference type="PIRSR" id="PIRSR611757-1"/>
    </source>
</evidence>
<dbReference type="InterPro" id="IPR023346">
    <property type="entry name" value="Lysozyme-like_dom_sf"/>
</dbReference>
<dbReference type="RefSeq" id="WP_070068794.1">
    <property type="nucleotide sequence ID" value="NZ_MKKK01000004.1"/>
</dbReference>
<evidence type="ECO:0000256" key="2">
    <source>
        <dbReference type="SAM" id="SignalP"/>
    </source>
</evidence>
<feature type="active site" evidence="1">
    <location>
        <position position="121"/>
    </location>
</feature>
<dbReference type="GO" id="GO:0008933">
    <property type="term" value="F:peptidoglycan lytic transglycosylase activity"/>
    <property type="evidence" value="ECO:0007669"/>
    <property type="project" value="TreeGrafter"/>
</dbReference>
<feature type="signal peptide" evidence="2">
    <location>
        <begin position="1"/>
        <end position="20"/>
    </location>
</feature>
<dbReference type="PANTHER" id="PTHR30163">
    <property type="entry name" value="MEMBRANE-BOUND LYTIC MUREIN TRANSGLYCOSYLASE B"/>
    <property type="match status" value="1"/>
</dbReference>
<dbReference type="Pfam" id="PF13406">
    <property type="entry name" value="SLT_2"/>
    <property type="match status" value="1"/>
</dbReference>
<protein>
    <submittedName>
        <fullName evidence="4">Lytic murein transglycosylase B</fullName>
    </submittedName>
</protein>
<dbReference type="InterPro" id="IPR043426">
    <property type="entry name" value="MltB-like"/>
</dbReference>
<evidence type="ECO:0000259" key="3">
    <source>
        <dbReference type="Pfam" id="PF13406"/>
    </source>
</evidence>
<dbReference type="Gene3D" id="1.10.530.10">
    <property type="match status" value="1"/>
</dbReference>
<gene>
    <name evidence="4" type="ORF">BJI46_08215</name>
</gene>